<dbReference type="RefSeq" id="XP_067802884.1">
    <property type="nucleotide sequence ID" value="XM_067947662.1"/>
</dbReference>
<protein>
    <submittedName>
        <fullName evidence="2">Uncharacterized protein</fullName>
    </submittedName>
</protein>
<proteinExistence type="predicted"/>
<feature type="region of interest" description="Disordered" evidence="1">
    <location>
        <begin position="264"/>
        <end position="285"/>
    </location>
</feature>
<gene>
    <name evidence="2" type="ORF">BdWA1_002640</name>
</gene>
<name>A0AAD9PJL9_9APIC</name>
<dbReference type="Gene3D" id="1.10.20.120">
    <property type="match status" value="1"/>
</dbReference>
<dbReference type="KEGG" id="bdw:94336937"/>
<accession>A0AAD9PJL9</accession>
<reference evidence="2" key="1">
    <citation type="journal article" date="2023" name="Nat. Microbiol.">
        <title>Babesia duncani multi-omics identifies virulence factors and drug targets.</title>
        <authorList>
            <person name="Singh P."/>
            <person name="Lonardi S."/>
            <person name="Liang Q."/>
            <person name="Vydyam P."/>
            <person name="Khabirova E."/>
            <person name="Fang T."/>
            <person name="Gihaz S."/>
            <person name="Thekkiniath J."/>
            <person name="Munshi M."/>
            <person name="Abel S."/>
            <person name="Ciampossin L."/>
            <person name="Batugedara G."/>
            <person name="Gupta M."/>
            <person name="Lu X.M."/>
            <person name="Lenz T."/>
            <person name="Chakravarty S."/>
            <person name="Cornillot E."/>
            <person name="Hu Y."/>
            <person name="Ma W."/>
            <person name="Gonzalez L.M."/>
            <person name="Sanchez S."/>
            <person name="Estrada K."/>
            <person name="Sanchez-Flores A."/>
            <person name="Montero E."/>
            <person name="Harb O.S."/>
            <person name="Le Roch K.G."/>
            <person name="Mamoun C.B."/>
        </authorList>
    </citation>
    <scope>NUCLEOTIDE SEQUENCE</scope>
    <source>
        <strain evidence="2">WA1</strain>
    </source>
</reference>
<evidence type="ECO:0000313" key="3">
    <source>
        <dbReference type="Proteomes" id="UP001214638"/>
    </source>
</evidence>
<comment type="caution">
    <text evidence="2">The sequence shown here is derived from an EMBL/GenBank/DDBJ whole genome shotgun (WGS) entry which is preliminary data.</text>
</comment>
<dbReference type="Proteomes" id="UP001214638">
    <property type="component" value="Unassembled WGS sequence"/>
</dbReference>
<evidence type="ECO:0000256" key="1">
    <source>
        <dbReference type="SAM" id="MobiDB-lite"/>
    </source>
</evidence>
<organism evidence="2 3">
    <name type="scientific">Babesia duncani</name>
    <dbReference type="NCBI Taxonomy" id="323732"/>
    <lineage>
        <taxon>Eukaryota</taxon>
        <taxon>Sar</taxon>
        <taxon>Alveolata</taxon>
        <taxon>Apicomplexa</taxon>
        <taxon>Aconoidasida</taxon>
        <taxon>Piroplasmida</taxon>
        <taxon>Babesiidae</taxon>
        <taxon>Babesia</taxon>
    </lineage>
</organism>
<dbReference type="EMBL" id="JALLKP010000003">
    <property type="protein sequence ID" value="KAK2196042.1"/>
    <property type="molecule type" value="Genomic_DNA"/>
</dbReference>
<dbReference type="GeneID" id="94336937"/>
<dbReference type="AlphaFoldDB" id="A0AAD9PJL9"/>
<evidence type="ECO:0000313" key="2">
    <source>
        <dbReference type="EMBL" id="KAK2196042.1"/>
    </source>
</evidence>
<sequence length="306" mass="35117">MDFDSPIIETRKKPKISKPEIDESHLLILNNEINADISGYKVIELPSPTCATEKQMYIAYNNKVYWLQGIKPNMNPVTMFVSDVLVNWEHILATFEFDVVFIFLTILYIEPNVPISMQSRIRKCYRMHNNNKLDLEKAVLNIWDRNVNDIVNRMEYLCDTEKSQSNELQYKPNNKNIKAMLSYKVTQMVKCAKNNCILSAGYCDEEEVSVNSHDHTVKHSIHLDEDKCKKYCWGLIMSYLSDATASSIFSPEFIKSVTAHATVEKRPAPAKPSHTNIKSNKKSTTETTGSILNYFARNASSQKSQK</sequence>
<keyword evidence="3" id="KW-1185">Reference proteome</keyword>